<evidence type="ECO:0000256" key="1">
    <source>
        <dbReference type="SAM" id="MobiDB-lite"/>
    </source>
</evidence>
<evidence type="ECO:0000313" key="3">
    <source>
        <dbReference type="EMBL" id="CAF4263504.1"/>
    </source>
</evidence>
<gene>
    <name evidence="2" type="ORF">OVA965_LOCUS35685</name>
    <name evidence="3" type="ORF">TMI583_LOCUS36657</name>
</gene>
<sequence>MSSYKWLLFETKEKSIKTINHLKEFRFKNSPRGRKSYYQTHPELVPELKKLLNTHSGEAQDRRRDDVVRFNAKIPQKQNSKSHYHPDFHITCAQINYVQELASLYNDECISLSCDNKAKIPLGTVAVSRHIKSRKFHLINKSPNLPDHDFPKPGVKITPAGYVRLWHNRRSSSANPNQSSSLPRIKRSKSSGPSLFKLRGEIKQTFDKRNLQHVQWSRSGQMFLRPFGSTSEKATSEIHINNLQQIATENSWFLHRSVLTIISDNGPDWKTDCTANIYNLGRFWEENKLDALIWVSYAPGNSRYNPIERMFSHLSDLLANVIIDLDPSFLTIDRQLDSALVDLTKYWHNKKNMINLRLIVDLYFLLMLYLRHCVRSSYYVSFIKYKDSTCVHCTRHPVKATKTIELLRSSGGYLPWPQMTFSKYHYDTFLQRTHSILAGEKNLVPDQQLASGQTKQCPKCQLPYIFS</sequence>
<dbReference type="Proteomes" id="UP000682733">
    <property type="component" value="Unassembled WGS sequence"/>
</dbReference>
<feature type="region of interest" description="Disordered" evidence="1">
    <location>
        <begin position="168"/>
        <end position="193"/>
    </location>
</feature>
<evidence type="ECO:0000313" key="4">
    <source>
        <dbReference type="Proteomes" id="UP000677228"/>
    </source>
</evidence>
<evidence type="ECO:0008006" key="5">
    <source>
        <dbReference type="Google" id="ProtNLM"/>
    </source>
</evidence>
<dbReference type="EMBL" id="CAJOBA010053284">
    <property type="protein sequence ID" value="CAF4263504.1"/>
    <property type="molecule type" value="Genomic_DNA"/>
</dbReference>
<dbReference type="AlphaFoldDB" id="A0A8S2FHN5"/>
<feature type="compositionally biased region" description="Low complexity" evidence="1">
    <location>
        <begin position="171"/>
        <end position="181"/>
    </location>
</feature>
<accession>A0A8S2FHN5</accession>
<feature type="non-terminal residue" evidence="2">
    <location>
        <position position="1"/>
    </location>
</feature>
<organism evidence="2 4">
    <name type="scientific">Didymodactylos carnosus</name>
    <dbReference type="NCBI Taxonomy" id="1234261"/>
    <lineage>
        <taxon>Eukaryota</taxon>
        <taxon>Metazoa</taxon>
        <taxon>Spiralia</taxon>
        <taxon>Gnathifera</taxon>
        <taxon>Rotifera</taxon>
        <taxon>Eurotatoria</taxon>
        <taxon>Bdelloidea</taxon>
        <taxon>Philodinida</taxon>
        <taxon>Philodinidae</taxon>
        <taxon>Didymodactylos</taxon>
    </lineage>
</organism>
<reference evidence="2" key="1">
    <citation type="submission" date="2021-02" db="EMBL/GenBank/DDBJ databases">
        <authorList>
            <person name="Nowell W R."/>
        </authorList>
    </citation>
    <scope>NUCLEOTIDE SEQUENCE</scope>
</reference>
<comment type="caution">
    <text evidence="2">The sequence shown here is derived from an EMBL/GenBank/DDBJ whole genome shotgun (WGS) entry which is preliminary data.</text>
</comment>
<dbReference type="Proteomes" id="UP000677228">
    <property type="component" value="Unassembled WGS sequence"/>
</dbReference>
<dbReference type="EMBL" id="CAJNOK010031398">
    <property type="protein sequence ID" value="CAF1471838.1"/>
    <property type="molecule type" value="Genomic_DNA"/>
</dbReference>
<name>A0A8S2FHN5_9BILA</name>
<protein>
    <recommendedName>
        <fullName evidence="5">Transposase</fullName>
    </recommendedName>
</protein>
<proteinExistence type="predicted"/>
<evidence type="ECO:0000313" key="2">
    <source>
        <dbReference type="EMBL" id="CAF1471838.1"/>
    </source>
</evidence>